<dbReference type="RefSeq" id="WP_184194327.1">
    <property type="nucleotide sequence ID" value="NZ_JACHGW010000002.1"/>
</dbReference>
<proteinExistence type="predicted"/>
<accession>A0A7W9SNW3</accession>
<gene>
    <name evidence="1" type="ORF">HNQ39_001866</name>
</gene>
<keyword evidence="2" id="KW-1185">Reference proteome</keyword>
<sequence>MSNNKAEAKEQNRHIRTEMARHSVDCGEVQVQCTHGVIHLYGKVRAIRGHETTFSAERDALLKGLRQRSGIRDVIADWTVVT</sequence>
<name>A0A7W9SNW3_ARMRO</name>
<comment type="caution">
    <text evidence="1">The sequence shown here is derived from an EMBL/GenBank/DDBJ whole genome shotgun (WGS) entry which is preliminary data.</text>
</comment>
<dbReference type="EMBL" id="JACHGW010000002">
    <property type="protein sequence ID" value="MBB6050075.1"/>
    <property type="molecule type" value="Genomic_DNA"/>
</dbReference>
<dbReference type="AlphaFoldDB" id="A0A7W9SNW3"/>
<evidence type="ECO:0008006" key="3">
    <source>
        <dbReference type="Google" id="ProtNLM"/>
    </source>
</evidence>
<protein>
    <recommendedName>
        <fullName evidence="3">BON domain-containing protein</fullName>
    </recommendedName>
</protein>
<evidence type="ECO:0000313" key="2">
    <source>
        <dbReference type="Proteomes" id="UP000520814"/>
    </source>
</evidence>
<organism evidence="1 2">
    <name type="scientific">Armatimonas rosea</name>
    <dbReference type="NCBI Taxonomy" id="685828"/>
    <lineage>
        <taxon>Bacteria</taxon>
        <taxon>Bacillati</taxon>
        <taxon>Armatimonadota</taxon>
        <taxon>Armatimonadia</taxon>
        <taxon>Armatimonadales</taxon>
        <taxon>Armatimonadaceae</taxon>
        <taxon>Armatimonas</taxon>
    </lineage>
</organism>
<dbReference type="Proteomes" id="UP000520814">
    <property type="component" value="Unassembled WGS sequence"/>
</dbReference>
<evidence type="ECO:0000313" key="1">
    <source>
        <dbReference type="EMBL" id="MBB6050075.1"/>
    </source>
</evidence>
<reference evidence="1 2" key="1">
    <citation type="submission" date="2020-08" db="EMBL/GenBank/DDBJ databases">
        <title>Genomic Encyclopedia of Type Strains, Phase IV (KMG-IV): sequencing the most valuable type-strain genomes for metagenomic binning, comparative biology and taxonomic classification.</title>
        <authorList>
            <person name="Goeker M."/>
        </authorList>
    </citation>
    <scope>NUCLEOTIDE SEQUENCE [LARGE SCALE GENOMIC DNA]</scope>
    <source>
        <strain evidence="1 2">DSM 23562</strain>
    </source>
</reference>